<organism evidence="2 3">
    <name type="scientific">Streptomyces griseoviridis</name>
    <dbReference type="NCBI Taxonomy" id="45398"/>
    <lineage>
        <taxon>Bacteria</taxon>
        <taxon>Bacillati</taxon>
        <taxon>Actinomycetota</taxon>
        <taxon>Actinomycetes</taxon>
        <taxon>Kitasatosporales</taxon>
        <taxon>Streptomycetaceae</taxon>
        <taxon>Streptomyces</taxon>
    </lineage>
</organism>
<dbReference type="EMBL" id="JAURUD010000001">
    <property type="protein sequence ID" value="MDP9680219.1"/>
    <property type="molecule type" value="Genomic_DNA"/>
</dbReference>
<dbReference type="GeneID" id="91549650"/>
<sequence>MRSLVTVELRPAPPVRPGHAERPRRRPGTVVALALLGTSAGRVYGFSARARRPDAAGVSGGEEHVAADAEVCRDPGWLSCSDVLYTGRARQMPDAVRWLTSVMGAFPGCRLAAAPLAGGGWAVLDDVGRPAALLGPRVPADQPLLASCLYAWLVLGHEVRALDDLRVWRGA</sequence>
<comment type="caution">
    <text evidence="2">The sequence shown here is derived from an EMBL/GenBank/DDBJ whole genome shotgun (WGS) entry which is preliminary data.</text>
</comment>
<keyword evidence="3" id="KW-1185">Reference proteome</keyword>
<evidence type="ECO:0000256" key="1">
    <source>
        <dbReference type="SAM" id="MobiDB-lite"/>
    </source>
</evidence>
<evidence type="ECO:0000313" key="3">
    <source>
        <dbReference type="Proteomes" id="UP001231675"/>
    </source>
</evidence>
<protein>
    <submittedName>
        <fullName evidence="2">Uncharacterized protein</fullName>
    </submittedName>
</protein>
<reference evidence="2 3" key="1">
    <citation type="submission" date="2023-07" db="EMBL/GenBank/DDBJ databases">
        <title>Sequencing the genomes of 1000 actinobacteria strains.</title>
        <authorList>
            <person name="Klenk H.-P."/>
        </authorList>
    </citation>
    <scope>NUCLEOTIDE SEQUENCE [LARGE SCALE GENOMIC DNA]</scope>
    <source>
        <strain evidence="2 3">DSM 40229</strain>
    </source>
</reference>
<evidence type="ECO:0000313" key="2">
    <source>
        <dbReference type="EMBL" id="MDP9680219.1"/>
    </source>
</evidence>
<proteinExistence type="predicted"/>
<accession>A0ABT9L933</accession>
<dbReference type="Proteomes" id="UP001231675">
    <property type="component" value="Unassembled WGS sequence"/>
</dbReference>
<dbReference type="RefSeq" id="WP_189422078.1">
    <property type="nucleotide sequence ID" value="NZ_BMSM01000021.1"/>
</dbReference>
<name>A0ABT9L933_STRGD</name>
<gene>
    <name evidence="2" type="ORF">J2S47_000721</name>
</gene>
<feature type="region of interest" description="Disordered" evidence="1">
    <location>
        <begin position="1"/>
        <end position="24"/>
    </location>
</feature>